<feature type="transmembrane region" description="Helical" evidence="1">
    <location>
        <begin position="78"/>
        <end position="103"/>
    </location>
</feature>
<keyword evidence="4" id="KW-1185">Reference proteome</keyword>
<dbReference type="GO" id="GO:0003677">
    <property type="term" value="F:DNA binding"/>
    <property type="evidence" value="ECO:0007669"/>
    <property type="project" value="InterPro"/>
</dbReference>
<dbReference type="SMART" id="SM00850">
    <property type="entry name" value="LytTR"/>
    <property type="match status" value="1"/>
</dbReference>
<evidence type="ECO:0000313" key="4">
    <source>
        <dbReference type="Proteomes" id="UP000263833"/>
    </source>
</evidence>
<dbReference type="EMBL" id="QRGP01000001">
    <property type="protein sequence ID" value="RDV07255.1"/>
    <property type="molecule type" value="Genomic_DNA"/>
</dbReference>
<keyword evidence="1" id="KW-1133">Transmembrane helix</keyword>
<dbReference type="RefSeq" id="WP_115548800.1">
    <property type="nucleotide sequence ID" value="NZ_QRGP01000001.1"/>
</dbReference>
<feature type="transmembrane region" description="Helical" evidence="1">
    <location>
        <begin position="115"/>
        <end position="135"/>
    </location>
</feature>
<dbReference type="AlphaFoldDB" id="A0A371BI33"/>
<evidence type="ECO:0000259" key="2">
    <source>
        <dbReference type="PROSITE" id="PS50930"/>
    </source>
</evidence>
<organism evidence="3 4">
    <name type="scientific">Sphingorhabdus pulchriflava</name>
    <dbReference type="NCBI Taxonomy" id="2292257"/>
    <lineage>
        <taxon>Bacteria</taxon>
        <taxon>Pseudomonadati</taxon>
        <taxon>Pseudomonadota</taxon>
        <taxon>Alphaproteobacteria</taxon>
        <taxon>Sphingomonadales</taxon>
        <taxon>Sphingomonadaceae</taxon>
        <taxon>Sphingorhabdus</taxon>
    </lineage>
</organism>
<evidence type="ECO:0000256" key="1">
    <source>
        <dbReference type="SAM" id="Phobius"/>
    </source>
</evidence>
<dbReference type="PROSITE" id="PS50930">
    <property type="entry name" value="HTH_LYTTR"/>
    <property type="match status" value="1"/>
</dbReference>
<dbReference type="OrthoDB" id="7028951at2"/>
<dbReference type="Pfam" id="PF04397">
    <property type="entry name" value="LytTR"/>
    <property type="match status" value="1"/>
</dbReference>
<protein>
    <submittedName>
        <fullName evidence="3">LytTR family transcriptional regulator</fullName>
    </submittedName>
</protein>
<keyword evidence="1" id="KW-0812">Transmembrane</keyword>
<reference evidence="4" key="1">
    <citation type="submission" date="2018-08" db="EMBL/GenBank/DDBJ databases">
        <authorList>
            <person name="Kim S.-J."/>
            <person name="Jung G.-Y."/>
        </authorList>
    </citation>
    <scope>NUCLEOTIDE SEQUENCE [LARGE SCALE GENOMIC DNA]</scope>
    <source>
        <strain evidence="4">GY_G</strain>
    </source>
</reference>
<name>A0A371BI33_9SPHN</name>
<evidence type="ECO:0000313" key="3">
    <source>
        <dbReference type="EMBL" id="RDV07255.1"/>
    </source>
</evidence>
<dbReference type="InterPro" id="IPR007492">
    <property type="entry name" value="LytTR_DNA-bd_dom"/>
</dbReference>
<dbReference type="Gene3D" id="2.40.50.1020">
    <property type="entry name" value="LytTr DNA-binding domain"/>
    <property type="match status" value="1"/>
</dbReference>
<comment type="caution">
    <text evidence="3">The sequence shown here is derived from an EMBL/GenBank/DDBJ whole genome shotgun (WGS) entry which is preliminary data.</text>
</comment>
<proteinExistence type="predicted"/>
<keyword evidence="1" id="KW-0472">Membrane</keyword>
<sequence>MNPLKFRSAPLLNHPALLSMPVIGAVIGVMGPFESYGTMGFGERVGHFALCVTLIGAMVMTSSYYIARRFFQGYWPVWVALCLDLLLTIPGAAIILGSLSVFAPDSLGEVHSLDLLWQNLVMMLAFRASSLLVSWRRIREGPQAASSLEQKPSPDEFTKRMPFGLRGERILALSSEDHYLRVHTPRGEALILMALSHAAPLMSDGFLVHRSHWVAREAIKSASSNSVKLITGLSVPISRHRAKEFRTWLDRQLPHSSLLAAG</sequence>
<feature type="transmembrane region" description="Helical" evidence="1">
    <location>
        <begin position="12"/>
        <end position="33"/>
    </location>
</feature>
<feature type="transmembrane region" description="Helical" evidence="1">
    <location>
        <begin position="45"/>
        <end position="66"/>
    </location>
</feature>
<dbReference type="Proteomes" id="UP000263833">
    <property type="component" value="Unassembled WGS sequence"/>
</dbReference>
<gene>
    <name evidence="3" type="ORF">DXH95_07780</name>
</gene>
<feature type="domain" description="HTH LytTR-type" evidence="2">
    <location>
        <begin position="165"/>
        <end position="251"/>
    </location>
</feature>
<accession>A0A371BI33</accession>